<dbReference type="Proteomes" id="UP000664859">
    <property type="component" value="Unassembled WGS sequence"/>
</dbReference>
<feature type="region of interest" description="Disordered" evidence="1">
    <location>
        <begin position="1"/>
        <end position="65"/>
    </location>
</feature>
<protein>
    <submittedName>
        <fullName evidence="2">Uncharacterized protein</fullName>
    </submittedName>
</protein>
<evidence type="ECO:0000313" key="3">
    <source>
        <dbReference type="Proteomes" id="UP000664859"/>
    </source>
</evidence>
<name>A0A836CMD1_9STRA</name>
<feature type="region of interest" description="Disordered" evidence="1">
    <location>
        <begin position="291"/>
        <end position="327"/>
    </location>
</feature>
<gene>
    <name evidence="2" type="ORF">JKP88DRAFT_252063</name>
</gene>
<reference evidence="2" key="1">
    <citation type="submission" date="2021-02" db="EMBL/GenBank/DDBJ databases">
        <title>First Annotated Genome of the Yellow-green Alga Tribonema minus.</title>
        <authorList>
            <person name="Mahan K.M."/>
        </authorList>
    </citation>
    <scope>NUCLEOTIDE SEQUENCE</scope>
    <source>
        <strain evidence="2">UTEX B ZZ1240</strain>
    </source>
</reference>
<comment type="caution">
    <text evidence="2">The sequence shown here is derived from an EMBL/GenBank/DDBJ whole genome shotgun (WGS) entry which is preliminary data.</text>
</comment>
<organism evidence="2 3">
    <name type="scientific">Tribonema minus</name>
    <dbReference type="NCBI Taxonomy" id="303371"/>
    <lineage>
        <taxon>Eukaryota</taxon>
        <taxon>Sar</taxon>
        <taxon>Stramenopiles</taxon>
        <taxon>Ochrophyta</taxon>
        <taxon>PX clade</taxon>
        <taxon>Xanthophyceae</taxon>
        <taxon>Tribonematales</taxon>
        <taxon>Tribonemataceae</taxon>
        <taxon>Tribonema</taxon>
    </lineage>
</organism>
<evidence type="ECO:0000313" key="2">
    <source>
        <dbReference type="EMBL" id="KAG5190674.1"/>
    </source>
</evidence>
<accession>A0A836CMD1</accession>
<dbReference type="AlphaFoldDB" id="A0A836CMD1"/>
<evidence type="ECO:0000256" key="1">
    <source>
        <dbReference type="SAM" id="MobiDB-lite"/>
    </source>
</evidence>
<keyword evidence="3" id="KW-1185">Reference proteome</keyword>
<feature type="compositionally biased region" description="Low complexity" evidence="1">
    <location>
        <begin position="44"/>
        <end position="60"/>
    </location>
</feature>
<feature type="compositionally biased region" description="Basic and acidic residues" evidence="1">
    <location>
        <begin position="1"/>
        <end position="12"/>
    </location>
</feature>
<dbReference type="EMBL" id="JAFCMP010000030">
    <property type="protein sequence ID" value="KAG5190674.1"/>
    <property type="molecule type" value="Genomic_DNA"/>
</dbReference>
<sequence length="670" mass="72907">MSDAVAKLRDAESGAGGAGSATPDPQREVTQQCTIEVPVQQENADAGASGGEPAAPGRSGTDSDYRNMMTARQEQCSKEAQDRLQYLNNLSAQAVDNAVGASFDHAAVYSQASTAIRERRLAQKDVIVCDRYVKAWQQYATHLLEQTGVGEGQFPLEEDEVVMPYEGPEPEHMADVVMRLPPGVSMEAVVADAKRIVENTPLPSSVQVPPGRNAAVRLAHVREREKRSVRYADTTVRFAPAASHAFSPYATPSAYDGLPARAALLPRETQPGPGVTPPAGTLANTDIRNESARDAAEVSPQPRPQSVQSVRSGDSADESTASKREQKVKLDLPKINCDPGSVEHCIELRNRTADAIRPKMSEEERRLRYLHSLEQSKYVSLTITSADSRGRLIEIPFAEGTCTQMQEATLKRYAGVDASNEAAQELINIEAKEGEEPRAFRDRQVQLLMRLSADTNGALAKSTLLSAFPGEAHEVYKQDANPLHLPADQLVAKLQRMWAVLNKKLFASAGQSVKNVAATCATSQCYVGDASDTDDDEYTVAATTAVCASRARAQYGRMTAADVERLRSVPGAHAARFAEARRQHACYYCWEPIGSGFRDHQCAEKRVFTKVLMASLDAPTRKRRADNSDGASQRPMARRRHSDAASGGFGQDGHYKPRRADVSLSEPHSH</sequence>
<proteinExistence type="predicted"/>
<feature type="compositionally biased region" description="Basic and acidic residues" evidence="1">
    <location>
        <begin position="653"/>
        <end position="670"/>
    </location>
</feature>
<feature type="region of interest" description="Disordered" evidence="1">
    <location>
        <begin position="619"/>
        <end position="670"/>
    </location>
</feature>